<dbReference type="EMBL" id="AWUE01024900">
    <property type="protein sequence ID" value="OMO49369.1"/>
    <property type="molecule type" value="Genomic_DNA"/>
</dbReference>
<keyword evidence="2" id="KW-1185">Reference proteome</keyword>
<protein>
    <submittedName>
        <fullName evidence="1">Phosphoglucomutase</fullName>
    </submittedName>
</protein>
<comment type="caution">
    <text evidence="1">The sequence shown here is derived from an EMBL/GenBank/DDBJ whole genome shotgun (WGS) entry which is preliminary data.</text>
</comment>
<sequence>MVFKVSKVRTTPFEGQKSGTSAPYKKLLYIARVDLAAVEISLSMIQYDSVSAISAVETFVPMRQVVV</sequence>
<gene>
    <name evidence="1" type="ORF">COLO4_38573</name>
</gene>
<dbReference type="Proteomes" id="UP000187203">
    <property type="component" value="Unassembled WGS sequence"/>
</dbReference>
<reference evidence="2" key="1">
    <citation type="submission" date="2013-09" db="EMBL/GenBank/DDBJ databases">
        <title>Corchorus olitorius genome sequencing.</title>
        <authorList>
            <person name="Alam M."/>
            <person name="Haque M.S."/>
            <person name="Islam M.S."/>
            <person name="Emdad E.M."/>
            <person name="Islam M.M."/>
            <person name="Ahmed B."/>
            <person name="Halim A."/>
            <person name="Hossen Q.M.M."/>
            <person name="Hossain M.Z."/>
            <person name="Ahmed R."/>
            <person name="Khan M.M."/>
            <person name="Islam R."/>
            <person name="Rashid M.M."/>
            <person name="Khan S.A."/>
            <person name="Rahman M.S."/>
            <person name="Alam M."/>
            <person name="Yahiya A.S."/>
            <person name="Khan M.S."/>
            <person name="Azam M.S."/>
            <person name="Haque T."/>
            <person name="Lashkar M.Z.H."/>
            <person name="Akhand A.I."/>
            <person name="Morshed G."/>
            <person name="Roy S."/>
            <person name="Uddin K.S."/>
            <person name="Rabeya T."/>
            <person name="Hossain A.S."/>
            <person name="Chowdhury A."/>
            <person name="Snigdha A.R."/>
            <person name="Mortoza M.S."/>
            <person name="Matin S.A."/>
            <person name="Hoque S.M.E."/>
            <person name="Islam M.K."/>
            <person name="Roy D.K."/>
            <person name="Haider R."/>
            <person name="Moosa M.M."/>
            <person name="Elias S.M."/>
            <person name="Hasan A.M."/>
            <person name="Jahan S."/>
            <person name="Shafiuddin M."/>
            <person name="Mahmood N."/>
            <person name="Shommy N.S."/>
        </authorList>
    </citation>
    <scope>NUCLEOTIDE SEQUENCE [LARGE SCALE GENOMIC DNA]</scope>
    <source>
        <strain evidence="2">cv. O-4</strain>
    </source>
</reference>
<organism evidence="1 2">
    <name type="scientific">Corchorus olitorius</name>
    <dbReference type="NCBI Taxonomy" id="93759"/>
    <lineage>
        <taxon>Eukaryota</taxon>
        <taxon>Viridiplantae</taxon>
        <taxon>Streptophyta</taxon>
        <taxon>Embryophyta</taxon>
        <taxon>Tracheophyta</taxon>
        <taxon>Spermatophyta</taxon>
        <taxon>Magnoliopsida</taxon>
        <taxon>eudicotyledons</taxon>
        <taxon>Gunneridae</taxon>
        <taxon>Pentapetalae</taxon>
        <taxon>rosids</taxon>
        <taxon>malvids</taxon>
        <taxon>Malvales</taxon>
        <taxon>Malvaceae</taxon>
        <taxon>Grewioideae</taxon>
        <taxon>Apeibeae</taxon>
        <taxon>Corchorus</taxon>
    </lineage>
</organism>
<proteinExistence type="predicted"/>
<dbReference type="AlphaFoldDB" id="A0A1R3FU22"/>
<evidence type="ECO:0000313" key="2">
    <source>
        <dbReference type="Proteomes" id="UP000187203"/>
    </source>
</evidence>
<dbReference type="OrthoDB" id="2291at2759"/>
<evidence type="ECO:0000313" key="1">
    <source>
        <dbReference type="EMBL" id="OMO49369.1"/>
    </source>
</evidence>
<accession>A0A1R3FU22</accession>
<name>A0A1R3FU22_9ROSI</name>